<dbReference type="SUPFAM" id="SSF52540">
    <property type="entry name" value="P-loop containing nucleoside triphosphate hydrolases"/>
    <property type="match status" value="1"/>
</dbReference>
<dbReference type="InterPro" id="IPR027417">
    <property type="entry name" value="P-loop_NTPase"/>
</dbReference>
<dbReference type="GO" id="GO:0003677">
    <property type="term" value="F:DNA binding"/>
    <property type="evidence" value="ECO:0007669"/>
    <property type="project" value="InterPro"/>
</dbReference>
<dbReference type="Pfam" id="PF01580">
    <property type="entry name" value="FtsK_SpoIIIE"/>
    <property type="match status" value="1"/>
</dbReference>
<evidence type="ECO:0000313" key="4">
    <source>
        <dbReference type="EMBL" id="DAE29493.1"/>
    </source>
</evidence>
<organism evidence="4">
    <name type="scientific">virus sp. ctkyY8</name>
    <dbReference type="NCBI Taxonomy" id="2827995"/>
    <lineage>
        <taxon>Viruses</taxon>
    </lineage>
</organism>
<protein>
    <submittedName>
        <fullName evidence="4">DNA TRANSLOCASE FTSK</fullName>
    </submittedName>
</protein>
<feature type="domain" description="FtsK" evidence="3">
    <location>
        <begin position="5"/>
        <end position="83"/>
    </location>
</feature>
<accession>A0A8S5REJ9</accession>
<name>A0A8S5REJ9_9VIRU</name>
<reference evidence="4" key="1">
    <citation type="journal article" date="2021" name="Proc. Natl. Acad. Sci. U.S.A.">
        <title>A Catalog of Tens of Thousands of Viruses from Human Metagenomes Reveals Hidden Associations with Chronic Diseases.</title>
        <authorList>
            <person name="Tisza M.J."/>
            <person name="Buck C.B."/>
        </authorList>
    </citation>
    <scope>NUCLEOTIDE SEQUENCE</scope>
    <source>
        <strain evidence="4">CtkyY8</strain>
    </source>
</reference>
<dbReference type="InterPro" id="IPR002543">
    <property type="entry name" value="FtsK_dom"/>
</dbReference>
<proteinExistence type="predicted"/>
<keyword evidence="1" id="KW-0547">Nucleotide-binding</keyword>
<dbReference type="GO" id="GO:0005524">
    <property type="term" value="F:ATP binding"/>
    <property type="evidence" value="ECO:0007669"/>
    <property type="project" value="UniProtKB-KW"/>
</dbReference>
<dbReference type="EMBL" id="BK059095">
    <property type="protein sequence ID" value="DAE29493.1"/>
    <property type="molecule type" value="Genomic_DNA"/>
</dbReference>
<evidence type="ECO:0000256" key="1">
    <source>
        <dbReference type="ARBA" id="ARBA00022741"/>
    </source>
</evidence>
<evidence type="ECO:0000256" key="2">
    <source>
        <dbReference type="ARBA" id="ARBA00022840"/>
    </source>
</evidence>
<keyword evidence="2" id="KW-0067">ATP-binding</keyword>
<dbReference type="PANTHER" id="PTHR22683">
    <property type="entry name" value="SPORULATION PROTEIN RELATED"/>
    <property type="match status" value="1"/>
</dbReference>
<dbReference type="Gene3D" id="3.40.50.300">
    <property type="entry name" value="P-loop containing nucleotide triphosphate hydrolases"/>
    <property type="match status" value="1"/>
</dbReference>
<sequence>MSNSNTPHLIVAGRSGSGKSVLLKNLIKQPPKNTLFAIIDPKRVEFGPIAKSDPKKIPLYGSTITEATNILLALKKEMNNRYLELENK</sequence>
<dbReference type="PANTHER" id="PTHR22683:SF41">
    <property type="entry name" value="DNA TRANSLOCASE FTSK"/>
    <property type="match status" value="1"/>
</dbReference>
<dbReference type="InterPro" id="IPR050206">
    <property type="entry name" value="FtsK/SpoIIIE/SftA"/>
</dbReference>
<evidence type="ECO:0000259" key="3">
    <source>
        <dbReference type="Pfam" id="PF01580"/>
    </source>
</evidence>